<dbReference type="EMBL" id="SJPZ01000002">
    <property type="protein sequence ID" value="TWU62363.1"/>
    <property type="molecule type" value="Genomic_DNA"/>
</dbReference>
<dbReference type="RefSeq" id="WP_146415048.1">
    <property type="nucleotide sequence ID" value="NZ_SJPZ01000002.1"/>
</dbReference>
<reference evidence="1 2" key="1">
    <citation type="submission" date="2019-02" db="EMBL/GenBank/DDBJ databases">
        <title>Deep-cultivation of Planctomycetes and their phenomic and genomic characterization uncovers novel biology.</title>
        <authorList>
            <person name="Wiegand S."/>
            <person name="Jogler M."/>
            <person name="Boedeker C."/>
            <person name="Pinto D."/>
            <person name="Vollmers J."/>
            <person name="Rivas-Marin E."/>
            <person name="Kohn T."/>
            <person name="Peeters S.H."/>
            <person name="Heuer A."/>
            <person name="Rast P."/>
            <person name="Oberbeckmann S."/>
            <person name="Bunk B."/>
            <person name="Jeske O."/>
            <person name="Meyerdierks A."/>
            <person name="Storesund J.E."/>
            <person name="Kallscheuer N."/>
            <person name="Luecker S."/>
            <person name="Lage O.M."/>
            <person name="Pohl T."/>
            <person name="Merkel B.J."/>
            <person name="Hornburger P."/>
            <person name="Mueller R.-W."/>
            <person name="Bruemmer F."/>
            <person name="Labrenz M."/>
            <person name="Spormann A.M."/>
            <person name="Op Den Camp H."/>
            <person name="Overmann J."/>
            <person name="Amann R."/>
            <person name="Jetten M.S.M."/>
            <person name="Mascher T."/>
            <person name="Medema M.H."/>
            <person name="Devos D.P."/>
            <person name="Kaster A.-K."/>
            <person name="Ovreas L."/>
            <person name="Rohde M."/>
            <person name="Galperin M.Y."/>
            <person name="Jogler C."/>
        </authorList>
    </citation>
    <scope>NUCLEOTIDE SEQUENCE [LARGE SCALE GENOMIC DNA]</scope>
    <source>
        <strain evidence="1 2">V7</strain>
    </source>
</reference>
<comment type="caution">
    <text evidence="1">The sequence shown here is derived from an EMBL/GenBank/DDBJ whole genome shotgun (WGS) entry which is preliminary data.</text>
</comment>
<gene>
    <name evidence="1" type="ORF">V7x_40920</name>
</gene>
<protein>
    <submittedName>
        <fullName evidence="1">Uncharacterized protein</fullName>
    </submittedName>
</protein>
<accession>A0A5C6FPM3</accession>
<evidence type="ECO:0000313" key="2">
    <source>
        <dbReference type="Proteomes" id="UP000316476"/>
    </source>
</evidence>
<evidence type="ECO:0000313" key="1">
    <source>
        <dbReference type="EMBL" id="TWU62363.1"/>
    </source>
</evidence>
<proteinExistence type="predicted"/>
<dbReference type="AlphaFoldDB" id="A0A5C6FPM3"/>
<dbReference type="Proteomes" id="UP000316476">
    <property type="component" value="Unassembled WGS sequence"/>
</dbReference>
<organism evidence="1 2">
    <name type="scientific">Crateriforma conspicua</name>
    <dbReference type="NCBI Taxonomy" id="2527996"/>
    <lineage>
        <taxon>Bacteria</taxon>
        <taxon>Pseudomonadati</taxon>
        <taxon>Planctomycetota</taxon>
        <taxon>Planctomycetia</taxon>
        <taxon>Planctomycetales</taxon>
        <taxon>Planctomycetaceae</taxon>
        <taxon>Crateriforma</taxon>
    </lineage>
</organism>
<sequence length="114" mass="12867">MSTPSETISFRLPGELVRKLDKQRDPFGDSRGDYSKRIVITHLQRDQHDEVGQQILELRQSVALLDDDLNDHSTSVMRAVRRLAFALLTSSEPLSVDKARELVRHITLTDAGEG</sequence>
<name>A0A5C6FPM3_9PLAN</name>